<reference evidence="2" key="1">
    <citation type="submission" date="2020-02" db="EMBL/GenBank/DDBJ databases">
        <authorList>
            <person name="Palmer J.M."/>
        </authorList>
    </citation>
    <scope>NUCLEOTIDE SEQUENCE</scope>
    <source>
        <strain evidence="2">EPUS1.4</strain>
        <tissue evidence="2">Thallus</tissue>
    </source>
</reference>
<evidence type="ECO:0000313" key="3">
    <source>
        <dbReference type="Proteomes" id="UP000606974"/>
    </source>
</evidence>
<dbReference type="AlphaFoldDB" id="A0A8H7ACF7"/>
<dbReference type="EMBL" id="JAACFV010000089">
    <property type="protein sequence ID" value="KAF7506303.1"/>
    <property type="molecule type" value="Genomic_DNA"/>
</dbReference>
<evidence type="ECO:0000256" key="1">
    <source>
        <dbReference type="SAM" id="MobiDB-lite"/>
    </source>
</evidence>
<keyword evidence="3" id="KW-1185">Reference proteome</keyword>
<organism evidence="2 3">
    <name type="scientific">Endocarpon pusillum</name>
    <dbReference type="NCBI Taxonomy" id="364733"/>
    <lineage>
        <taxon>Eukaryota</taxon>
        <taxon>Fungi</taxon>
        <taxon>Dikarya</taxon>
        <taxon>Ascomycota</taxon>
        <taxon>Pezizomycotina</taxon>
        <taxon>Eurotiomycetes</taxon>
        <taxon>Chaetothyriomycetidae</taxon>
        <taxon>Verrucariales</taxon>
        <taxon>Verrucariaceae</taxon>
        <taxon>Endocarpon</taxon>
    </lineage>
</organism>
<sequence length="98" mass="10986">MDSTYFSALLVASRHHSVYSEEDGCDIGVATSWYVREDLELLLENCVPPKSVLNILLKRQGEDTDGGDAGQSRIADGEREHQNREAFSGVEVDTDWKR</sequence>
<name>A0A8H7ACF7_9EURO</name>
<gene>
    <name evidence="2" type="ORF">GJ744_011876</name>
</gene>
<feature type="compositionally biased region" description="Basic and acidic residues" evidence="1">
    <location>
        <begin position="75"/>
        <end position="84"/>
    </location>
</feature>
<proteinExistence type="predicted"/>
<comment type="caution">
    <text evidence="2">The sequence shown here is derived from an EMBL/GenBank/DDBJ whole genome shotgun (WGS) entry which is preliminary data.</text>
</comment>
<dbReference type="Proteomes" id="UP000606974">
    <property type="component" value="Unassembled WGS sequence"/>
</dbReference>
<evidence type="ECO:0000313" key="2">
    <source>
        <dbReference type="EMBL" id="KAF7506303.1"/>
    </source>
</evidence>
<protein>
    <submittedName>
        <fullName evidence="2">Uncharacterized protein</fullName>
    </submittedName>
</protein>
<accession>A0A8H7ACF7</accession>
<feature type="region of interest" description="Disordered" evidence="1">
    <location>
        <begin position="61"/>
        <end position="98"/>
    </location>
</feature>